<dbReference type="Pfam" id="PF14155">
    <property type="entry name" value="DUF4307"/>
    <property type="match status" value="1"/>
</dbReference>
<dbReference type="OrthoDB" id="5149291at2"/>
<dbReference type="AlphaFoldDB" id="A0A512DE01"/>
<gene>
    <name evidence="2" type="ORF">CAE01nite_24020</name>
</gene>
<sequence>MSETATPRPPAGRYGPEPGPRRRLAGRVAIAALLAVAVAWAVWVGLRPGTRSISWDDVGYVVHGPDRVDVTFEVVKDPADTARCTVQALSAAYAEVGVVTATVGPADAPTVRQTVTVATQELAVTGIVDRCEIVEP</sequence>
<accession>A0A512DE01</accession>
<keyword evidence="1" id="KW-0472">Membrane</keyword>
<feature type="transmembrane region" description="Helical" evidence="1">
    <location>
        <begin position="24"/>
        <end position="46"/>
    </location>
</feature>
<dbReference type="Proteomes" id="UP000321181">
    <property type="component" value="Unassembled WGS sequence"/>
</dbReference>
<name>A0A512DE01_9CELL</name>
<keyword evidence="1" id="KW-0812">Transmembrane</keyword>
<dbReference type="InterPro" id="IPR025443">
    <property type="entry name" value="DUF4307"/>
</dbReference>
<evidence type="ECO:0008006" key="4">
    <source>
        <dbReference type="Google" id="ProtNLM"/>
    </source>
</evidence>
<protein>
    <recommendedName>
        <fullName evidence="4">DUF4307 domain-containing protein</fullName>
    </recommendedName>
</protein>
<dbReference type="RefSeq" id="WP_146904714.1">
    <property type="nucleotide sequence ID" value="NZ_BAAARM010000004.1"/>
</dbReference>
<keyword evidence="1" id="KW-1133">Transmembrane helix</keyword>
<evidence type="ECO:0000313" key="3">
    <source>
        <dbReference type="Proteomes" id="UP000321181"/>
    </source>
</evidence>
<evidence type="ECO:0000256" key="1">
    <source>
        <dbReference type="SAM" id="Phobius"/>
    </source>
</evidence>
<dbReference type="EMBL" id="BJYY01000015">
    <property type="protein sequence ID" value="GEO34677.1"/>
    <property type="molecule type" value="Genomic_DNA"/>
</dbReference>
<organism evidence="2 3">
    <name type="scientific">Cellulomonas aerilata</name>
    <dbReference type="NCBI Taxonomy" id="515326"/>
    <lineage>
        <taxon>Bacteria</taxon>
        <taxon>Bacillati</taxon>
        <taxon>Actinomycetota</taxon>
        <taxon>Actinomycetes</taxon>
        <taxon>Micrococcales</taxon>
        <taxon>Cellulomonadaceae</taxon>
        <taxon>Cellulomonas</taxon>
    </lineage>
</organism>
<keyword evidence="3" id="KW-1185">Reference proteome</keyword>
<reference evidence="2 3" key="1">
    <citation type="submission" date="2019-07" db="EMBL/GenBank/DDBJ databases">
        <title>Whole genome shotgun sequence of Cellulomonas aerilata NBRC 106308.</title>
        <authorList>
            <person name="Hosoyama A."/>
            <person name="Uohara A."/>
            <person name="Ohji S."/>
            <person name="Ichikawa N."/>
        </authorList>
    </citation>
    <scope>NUCLEOTIDE SEQUENCE [LARGE SCALE GENOMIC DNA]</scope>
    <source>
        <strain evidence="2 3">NBRC 106308</strain>
    </source>
</reference>
<proteinExistence type="predicted"/>
<evidence type="ECO:0000313" key="2">
    <source>
        <dbReference type="EMBL" id="GEO34677.1"/>
    </source>
</evidence>
<comment type="caution">
    <text evidence="2">The sequence shown here is derived from an EMBL/GenBank/DDBJ whole genome shotgun (WGS) entry which is preliminary data.</text>
</comment>